<name>A0A9N9EX56_9GLOM</name>
<sequence length="46" mass="5352">SLKSVKKVLLEKAITNQQAAFLLTDIDQEFEIITMFLADYFFIIKN</sequence>
<gene>
    <name evidence="1" type="ORF">CPELLU_LOCUS11578</name>
</gene>
<dbReference type="EMBL" id="CAJVQA010010389">
    <property type="protein sequence ID" value="CAG8696263.1"/>
    <property type="molecule type" value="Genomic_DNA"/>
</dbReference>
<evidence type="ECO:0000313" key="1">
    <source>
        <dbReference type="EMBL" id="CAG8696263.1"/>
    </source>
</evidence>
<reference evidence="1" key="1">
    <citation type="submission" date="2021-06" db="EMBL/GenBank/DDBJ databases">
        <authorList>
            <person name="Kallberg Y."/>
            <person name="Tangrot J."/>
            <person name="Rosling A."/>
        </authorList>
    </citation>
    <scope>NUCLEOTIDE SEQUENCE</scope>
    <source>
        <strain evidence="1">FL966</strain>
    </source>
</reference>
<proteinExistence type="predicted"/>
<comment type="caution">
    <text evidence="1">The sequence shown here is derived from an EMBL/GenBank/DDBJ whole genome shotgun (WGS) entry which is preliminary data.</text>
</comment>
<accession>A0A9N9EX56</accession>
<organism evidence="1 2">
    <name type="scientific">Cetraspora pellucida</name>
    <dbReference type="NCBI Taxonomy" id="1433469"/>
    <lineage>
        <taxon>Eukaryota</taxon>
        <taxon>Fungi</taxon>
        <taxon>Fungi incertae sedis</taxon>
        <taxon>Mucoromycota</taxon>
        <taxon>Glomeromycotina</taxon>
        <taxon>Glomeromycetes</taxon>
        <taxon>Diversisporales</taxon>
        <taxon>Gigasporaceae</taxon>
        <taxon>Cetraspora</taxon>
    </lineage>
</organism>
<feature type="non-terminal residue" evidence="1">
    <location>
        <position position="1"/>
    </location>
</feature>
<dbReference type="Proteomes" id="UP000789759">
    <property type="component" value="Unassembled WGS sequence"/>
</dbReference>
<protein>
    <submittedName>
        <fullName evidence="1">14791_t:CDS:1</fullName>
    </submittedName>
</protein>
<keyword evidence="2" id="KW-1185">Reference proteome</keyword>
<dbReference type="AlphaFoldDB" id="A0A9N9EX56"/>
<evidence type="ECO:0000313" key="2">
    <source>
        <dbReference type="Proteomes" id="UP000789759"/>
    </source>
</evidence>